<comment type="caution">
    <text evidence="9">The sequence shown here is derived from an EMBL/GenBank/DDBJ whole genome shotgun (WGS) entry which is preliminary data.</text>
</comment>
<evidence type="ECO:0000256" key="3">
    <source>
        <dbReference type="ARBA" id="ARBA00011944"/>
    </source>
</evidence>
<name>A0AAV9D794_ACOCL</name>
<evidence type="ECO:0000313" key="9">
    <source>
        <dbReference type="EMBL" id="KAK1295958.1"/>
    </source>
</evidence>
<dbReference type="EMBL" id="JAUJYO010000015">
    <property type="protein sequence ID" value="KAK1295958.1"/>
    <property type="molecule type" value="Genomic_DNA"/>
</dbReference>
<dbReference type="Pfam" id="PF01729">
    <property type="entry name" value="QRPTase_C"/>
    <property type="match status" value="1"/>
</dbReference>
<reference evidence="9" key="1">
    <citation type="journal article" date="2023" name="Nat. Commun.">
        <title>Diploid and tetraploid genomes of Acorus and the evolution of monocots.</title>
        <authorList>
            <person name="Ma L."/>
            <person name="Liu K.W."/>
            <person name="Li Z."/>
            <person name="Hsiao Y.Y."/>
            <person name="Qi Y."/>
            <person name="Fu T."/>
            <person name="Tang G.D."/>
            <person name="Zhang D."/>
            <person name="Sun W.H."/>
            <person name="Liu D.K."/>
            <person name="Li Y."/>
            <person name="Chen G.Z."/>
            <person name="Liu X.D."/>
            <person name="Liao X.Y."/>
            <person name="Jiang Y.T."/>
            <person name="Yu X."/>
            <person name="Hao Y."/>
            <person name="Huang J."/>
            <person name="Zhao X.W."/>
            <person name="Ke S."/>
            <person name="Chen Y.Y."/>
            <person name="Wu W.L."/>
            <person name="Hsu J.L."/>
            <person name="Lin Y.F."/>
            <person name="Huang M.D."/>
            <person name="Li C.Y."/>
            <person name="Huang L."/>
            <person name="Wang Z.W."/>
            <person name="Zhao X."/>
            <person name="Zhong W.Y."/>
            <person name="Peng D.H."/>
            <person name="Ahmad S."/>
            <person name="Lan S."/>
            <person name="Zhang J.S."/>
            <person name="Tsai W.C."/>
            <person name="Van de Peer Y."/>
            <person name="Liu Z.J."/>
        </authorList>
    </citation>
    <scope>NUCLEOTIDE SEQUENCE</scope>
    <source>
        <strain evidence="9">CP</strain>
    </source>
</reference>
<evidence type="ECO:0000256" key="4">
    <source>
        <dbReference type="ARBA" id="ARBA00022642"/>
    </source>
</evidence>
<dbReference type="Gene3D" id="3.90.1170.20">
    <property type="entry name" value="Quinolinate phosphoribosyl transferase, N-terminal domain"/>
    <property type="match status" value="1"/>
</dbReference>
<keyword evidence="10" id="KW-1185">Reference proteome</keyword>
<reference evidence="9" key="2">
    <citation type="submission" date="2023-06" db="EMBL/GenBank/DDBJ databases">
        <authorList>
            <person name="Ma L."/>
            <person name="Liu K.-W."/>
            <person name="Li Z."/>
            <person name="Hsiao Y.-Y."/>
            <person name="Qi Y."/>
            <person name="Fu T."/>
            <person name="Tang G."/>
            <person name="Zhang D."/>
            <person name="Sun W.-H."/>
            <person name="Liu D.-K."/>
            <person name="Li Y."/>
            <person name="Chen G.-Z."/>
            <person name="Liu X.-D."/>
            <person name="Liao X.-Y."/>
            <person name="Jiang Y.-T."/>
            <person name="Yu X."/>
            <person name="Hao Y."/>
            <person name="Huang J."/>
            <person name="Zhao X.-W."/>
            <person name="Ke S."/>
            <person name="Chen Y.-Y."/>
            <person name="Wu W.-L."/>
            <person name="Hsu J.-L."/>
            <person name="Lin Y.-F."/>
            <person name="Huang M.-D."/>
            <person name="Li C.-Y."/>
            <person name="Huang L."/>
            <person name="Wang Z.-W."/>
            <person name="Zhao X."/>
            <person name="Zhong W.-Y."/>
            <person name="Peng D.-H."/>
            <person name="Ahmad S."/>
            <person name="Lan S."/>
            <person name="Zhang J.-S."/>
            <person name="Tsai W.-C."/>
            <person name="Van De Peer Y."/>
            <person name="Liu Z.-J."/>
        </authorList>
    </citation>
    <scope>NUCLEOTIDE SEQUENCE</scope>
    <source>
        <strain evidence="9">CP</strain>
        <tissue evidence="9">Leaves</tissue>
    </source>
</reference>
<dbReference type="SUPFAM" id="SSF54675">
    <property type="entry name" value="Nicotinate/Quinolinate PRTase N-terminal domain-like"/>
    <property type="match status" value="1"/>
</dbReference>
<dbReference type="GO" id="GO:0009435">
    <property type="term" value="P:NAD+ biosynthetic process"/>
    <property type="evidence" value="ECO:0007669"/>
    <property type="project" value="InterPro"/>
</dbReference>
<dbReference type="Proteomes" id="UP001180020">
    <property type="component" value="Unassembled WGS sequence"/>
</dbReference>
<keyword evidence="5" id="KW-0328">Glycosyltransferase</keyword>
<feature type="domain" description="Quinolinate phosphoribosyl transferase N-terminal" evidence="8">
    <location>
        <begin position="82"/>
        <end position="167"/>
    </location>
</feature>
<keyword evidence="6" id="KW-0808">Transferase</keyword>
<dbReference type="Pfam" id="PF02749">
    <property type="entry name" value="QRPTase_N"/>
    <property type="match status" value="1"/>
</dbReference>
<keyword evidence="4" id="KW-0662">Pyridine nucleotide biosynthesis</keyword>
<dbReference type="InterPro" id="IPR036068">
    <property type="entry name" value="Nicotinate_pribotase-like_C"/>
</dbReference>
<dbReference type="GO" id="GO:0034213">
    <property type="term" value="P:quinolinate catabolic process"/>
    <property type="evidence" value="ECO:0007669"/>
    <property type="project" value="TreeGrafter"/>
</dbReference>
<organism evidence="9 10">
    <name type="scientific">Acorus calamus</name>
    <name type="common">Sweet flag</name>
    <dbReference type="NCBI Taxonomy" id="4465"/>
    <lineage>
        <taxon>Eukaryota</taxon>
        <taxon>Viridiplantae</taxon>
        <taxon>Streptophyta</taxon>
        <taxon>Embryophyta</taxon>
        <taxon>Tracheophyta</taxon>
        <taxon>Spermatophyta</taxon>
        <taxon>Magnoliopsida</taxon>
        <taxon>Liliopsida</taxon>
        <taxon>Acoraceae</taxon>
        <taxon>Acorus</taxon>
    </lineage>
</organism>
<comment type="similarity">
    <text evidence="2">Belongs to the NadC/ModD family.</text>
</comment>
<dbReference type="CDD" id="cd01572">
    <property type="entry name" value="QPRTase"/>
    <property type="match status" value="1"/>
</dbReference>
<dbReference type="FunFam" id="3.20.20.70:FF:000149">
    <property type="entry name" value="Nicotinate-nucleotide pyrophosphorylase [carboxylating]"/>
    <property type="match status" value="1"/>
</dbReference>
<dbReference type="SUPFAM" id="SSF51690">
    <property type="entry name" value="Nicotinate/Quinolinate PRTase C-terminal domain-like"/>
    <property type="match status" value="1"/>
</dbReference>
<sequence length="366" mass="39585">MHGTSSLSLTRLPKFSRLSTHQSHLPSLPPLHRRVVAMSVTGTGIPSISKQSTAVKPPSHPTYDLKAVVALALAEDAGDRGDVTCLAMVPAEMEVEAHFIAKEDGIVAGIALAEMIFGEVDPLLRVVWSVKDGDYIRKGTQFGKVSGRAHKIVVAERVVLNFMQRMSGIATLTKAMADAASPACMLETRKTAPGLRLVDKWAVLIGGGKNHRMGLFDMMMIKDNHISIAGGVTNALKAADQYLEQNDLQMEVEVETRTLEEVKEVLLYSSQQKTSLTRIMLDNMVVPLSNGDVDVSMLKEAVELINGRFDTEASGNVTLETVKQIGGTGVTYISSGALTHSVKALDISLKIDTELALRVGRRTKRA</sequence>
<dbReference type="InterPro" id="IPR027277">
    <property type="entry name" value="NadC/ModD"/>
</dbReference>
<evidence type="ECO:0000259" key="8">
    <source>
        <dbReference type="Pfam" id="PF02749"/>
    </source>
</evidence>
<evidence type="ECO:0000259" key="7">
    <source>
        <dbReference type="Pfam" id="PF01729"/>
    </source>
</evidence>
<protein>
    <recommendedName>
        <fullName evidence="3">nicotinate-nucleotide diphosphorylase (carboxylating)</fullName>
        <ecNumber evidence="3">2.4.2.19</ecNumber>
    </recommendedName>
</protein>
<dbReference type="GO" id="GO:0004514">
    <property type="term" value="F:nicotinate-nucleotide diphosphorylase (carboxylating) activity"/>
    <property type="evidence" value="ECO:0007669"/>
    <property type="project" value="UniProtKB-EC"/>
</dbReference>
<dbReference type="FunFam" id="3.90.1170.20:FF:000001">
    <property type="entry name" value="Nicotinate-nucleotide diphosphorylase (Carboxylating)"/>
    <property type="match status" value="1"/>
</dbReference>
<feature type="domain" description="Quinolinate phosphoribosyl transferase C-terminal" evidence="7">
    <location>
        <begin position="169"/>
        <end position="350"/>
    </location>
</feature>
<dbReference type="InterPro" id="IPR004393">
    <property type="entry name" value="NadC"/>
</dbReference>
<dbReference type="EC" id="2.4.2.19" evidence="3"/>
<dbReference type="InterPro" id="IPR022412">
    <property type="entry name" value="Quinolinate_PRibosylTrfase_N"/>
</dbReference>
<evidence type="ECO:0000256" key="2">
    <source>
        <dbReference type="ARBA" id="ARBA00009400"/>
    </source>
</evidence>
<comment type="pathway">
    <text evidence="1">Cofactor biosynthesis; NAD(+) biosynthesis; nicotinate D-ribonucleotide from quinolinate: step 1/1.</text>
</comment>
<proteinExistence type="inferred from homology"/>
<dbReference type="InterPro" id="IPR002638">
    <property type="entry name" value="Quinolinate_PRibosylTrfase_C"/>
</dbReference>
<dbReference type="NCBIfam" id="TIGR00078">
    <property type="entry name" value="nadC"/>
    <property type="match status" value="1"/>
</dbReference>
<gene>
    <name evidence="9" type="ORF">QJS10_CPB15g00180</name>
</gene>
<evidence type="ECO:0000256" key="1">
    <source>
        <dbReference type="ARBA" id="ARBA00004893"/>
    </source>
</evidence>
<dbReference type="InterPro" id="IPR013785">
    <property type="entry name" value="Aldolase_TIM"/>
</dbReference>
<evidence type="ECO:0000256" key="5">
    <source>
        <dbReference type="ARBA" id="ARBA00022676"/>
    </source>
</evidence>
<dbReference type="PANTHER" id="PTHR32179:SF3">
    <property type="entry name" value="NICOTINATE-NUCLEOTIDE PYROPHOSPHORYLASE [CARBOXYLATING]"/>
    <property type="match status" value="1"/>
</dbReference>
<dbReference type="InterPro" id="IPR037128">
    <property type="entry name" value="Quinolinate_PRibosylTase_N_sf"/>
</dbReference>
<evidence type="ECO:0000256" key="6">
    <source>
        <dbReference type="ARBA" id="ARBA00022679"/>
    </source>
</evidence>
<dbReference type="PANTHER" id="PTHR32179">
    <property type="entry name" value="NICOTINATE-NUCLEOTIDE PYROPHOSPHORYLASE [CARBOXYLATING]"/>
    <property type="match status" value="1"/>
</dbReference>
<dbReference type="GO" id="GO:0005737">
    <property type="term" value="C:cytoplasm"/>
    <property type="evidence" value="ECO:0007669"/>
    <property type="project" value="TreeGrafter"/>
</dbReference>
<evidence type="ECO:0000313" key="10">
    <source>
        <dbReference type="Proteomes" id="UP001180020"/>
    </source>
</evidence>
<accession>A0AAV9D794</accession>
<dbReference type="Gene3D" id="3.20.20.70">
    <property type="entry name" value="Aldolase class I"/>
    <property type="match status" value="1"/>
</dbReference>
<dbReference type="AlphaFoldDB" id="A0AAV9D794"/>